<sequence length="18" mass="2043">MGEMDKIFIHSLKRLGPA</sequence>
<organism evidence="1 2">
    <name type="scientific">Adineta steineri</name>
    <dbReference type="NCBI Taxonomy" id="433720"/>
    <lineage>
        <taxon>Eukaryota</taxon>
        <taxon>Metazoa</taxon>
        <taxon>Spiralia</taxon>
        <taxon>Gnathifera</taxon>
        <taxon>Rotifera</taxon>
        <taxon>Eurotatoria</taxon>
        <taxon>Bdelloidea</taxon>
        <taxon>Adinetida</taxon>
        <taxon>Adinetidae</taxon>
        <taxon>Adineta</taxon>
    </lineage>
</organism>
<reference evidence="1" key="1">
    <citation type="submission" date="2021-02" db="EMBL/GenBank/DDBJ databases">
        <authorList>
            <person name="Nowell W R."/>
        </authorList>
    </citation>
    <scope>NUCLEOTIDE SEQUENCE</scope>
</reference>
<dbReference type="Proteomes" id="UP000663844">
    <property type="component" value="Unassembled WGS sequence"/>
</dbReference>
<dbReference type="AlphaFoldDB" id="A0A818VQW8"/>
<gene>
    <name evidence="1" type="ORF">OXD698_LOCUS13206</name>
</gene>
<dbReference type="EMBL" id="CAJOAZ010000796">
    <property type="protein sequence ID" value="CAF3714601.1"/>
    <property type="molecule type" value="Genomic_DNA"/>
</dbReference>
<proteinExistence type="predicted"/>
<evidence type="ECO:0000313" key="2">
    <source>
        <dbReference type="Proteomes" id="UP000663844"/>
    </source>
</evidence>
<accession>A0A818VQW8</accession>
<comment type="caution">
    <text evidence="1">The sequence shown here is derived from an EMBL/GenBank/DDBJ whole genome shotgun (WGS) entry which is preliminary data.</text>
</comment>
<evidence type="ECO:0000313" key="1">
    <source>
        <dbReference type="EMBL" id="CAF3714601.1"/>
    </source>
</evidence>
<feature type="non-terminal residue" evidence="1">
    <location>
        <position position="18"/>
    </location>
</feature>
<protein>
    <submittedName>
        <fullName evidence="1">Uncharacterized protein</fullName>
    </submittedName>
</protein>
<name>A0A818VQW8_9BILA</name>